<proteinExistence type="predicted"/>
<dbReference type="NCBIfam" id="NF033831">
    <property type="entry name" value="sce7725_fam"/>
    <property type="match status" value="1"/>
</dbReference>
<dbReference type="InterPro" id="IPR047727">
    <property type="entry name" value="Sce7725-like"/>
</dbReference>
<organism evidence="1 2">
    <name type="scientific">Flexivirga caeni</name>
    <dbReference type="NCBI Taxonomy" id="2294115"/>
    <lineage>
        <taxon>Bacteria</taxon>
        <taxon>Bacillati</taxon>
        <taxon>Actinomycetota</taxon>
        <taxon>Actinomycetes</taxon>
        <taxon>Micrococcales</taxon>
        <taxon>Dermacoccaceae</taxon>
        <taxon>Flexivirga</taxon>
    </lineage>
</organism>
<feature type="non-terminal residue" evidence="1">
    <location>
        <position position="1"/>
    </location>
</feature>
<dbReference type="RefSeq" id="WP_148043412.1">
    <property type="nucleotide sequence ID" value="NZ_RJJQ01000027.1"/>
</dbReference>
<dbReference type="OrthoDB" id="8910160at2"/>
<protein>
    <submittedName>
        <fullName evidence="1">Uncharacterized protein</fullName>
    </submittedName>
</protein>
<sequence>PNHEKYCEHAEPDIRTTPAAEANQLLADLGLKHFCSESNETQDDPAGKFFEALEKLIDFVDERSLPTNLGIDGFRDLYQRQHFPGLGKVKELSIMNHMLVMQDAII</sequence>
<dbReference type="Proteomes" id="UP000271678">
    <property type="component" value="Unassembled WGS sequence"/>
</dbReference>
<name>A0A3M9LX65_9MICO</name>
<dbReference type="AlphaFoldDB" id="A0A3M9LX65"/>
<keyword evidence="2" id="KW-1185">Reference proteome</keyword>
<gene>
    <name evidence="1" type="ORF">EFY87_19070</name>
</gene>
<reference evidence="1 2" key="1">
    <citation type="submission" date="2018-11" db="EMBL/GenBank/DDBJ databases">
        <title>Draft genome of Simplicispira Flexivirga sp. BO-16.</title>
        <authorList>
            <person name="Im W.T."/>
        </authorList>
    </citation>
    <scope>NUCLEOTIDE SEQUENCE [LARGE SCALE GENOMIC DNA]</scope>
    <source>
        <strain evidence="1 2">BO-16</strain>
    </source>
</reference>
<evidence type="ECO:0000313" key="2">
    <source>
        <dbReference type="Proteomes" id="UP000271678"/>
    </source>
</evidence>
<evidence type="ECO:0000313" key="1">
    <source>
        <dbReference type="EMBL" id="RNI17906.1"/>
    </source>
</evidence>
<accession>A0A3M9LX65</accession>
<comment type="caution">
    <text evidence="1">The sequence shown here is derived from an EMBL/GenBank/DDBJ whole genome shotgun (WGS) entry which is preliminary data.</text>
</comment>
<dbReference type="EMBL" id="RJJQ01000027">
    <property type="protein sequence ID" value="RNI17906.1"/>
    <property type="molecule type" value="Genomic_DNA"/>
</dbReference>